<dbReference type="PANTHER" id="PTHR43877">
    <property type="entry name" value="AMINOALKYLPHOSPHONATE N-ACETYLTRANSFERASE-RELATED-RELATED"/>
    <property type="match status" value="1"/>
</dbReference>
<dbReference type="InterPro" id="IPR000182">
    <property type="entry name" value="GNAT_dom"/>
</dbReference>
<evidence type="ECO:0000256" key="1">
    <source>
        <dbReference type="ARBA" id="ARBA00022679"/>
    </source>
</evidence>
<dbReference type="SUPFAM" id="SSF55729">
    <property type="entry name" value="Acyl-CoA N-acyltransferases (Nat)"/>
    <property type="match status" value="1"/>
</dbReference>
<evidence type="ECO:0000256" key="2">
    <source>
        <dbReference type="ARBA" id="ARBA00023315"/>
    </source>
</evidence>
<dbReference type="AlphaFoldDB" id="A0A847S349"/>
<dbReference type="Proteomes" id="UP000570474">
    <property type="component" value="Unassembled WGS sequence"/>
</dbReference>
<dbReference type="Pfam" id="PF00583">
    <property type="entry name" value="Acetyltransf_1"/>
    <property type="match status" value="1"/>
</dbReference>
<accession>A0A847S349</accession>
<dbReference type="EMBL" id="JABAIA010000003">
    <property type="protein sequence ID" value="NLR67855.1"/>
    <property type="molecule type" value="Genomic_DNA"/>
</dbReference>
<dbReference type="PANTHER" id="PTHR43877:SF2">
    <property type="entry name" value="AMINOALKYLPHOSPHONATE N-ACETYLTRANSFERASE-RELATED"/>
    <property type="match status" value="1"/>
</dbReference>
<dbReference type="RefSeq" id="WP_168873798.1">
    <property type="nucleotide sequence ID" value="NZ_JABAIA010000003.1"/>
</dbReference>
<dbReference type="PROSITE" id="PS51186">
    <property type="entry name" value="GNAT"/>
    <property type="match status" value="1"/>
</dbReference>
<gene>
    <name evidence="4" type="ORF">HGH92_26350</name>
</gene>
<dbReference type="Gene3D" id="3.40.630.30">
    <property type="match status" value="1"/>
</dbReference>
<keyword evidence="1 4" id="KW-0808">Transferase</keyword>
<dbReference type="InterPro" id="IPR050832">
    <property type="entry name" value="Bact_Acetyltransf"/>
</dbReference>
<reference evidence="4 5" key="1">
    <citation type="submission" date="2020-04" db="EMBL/GenBank/DDBJ databases">
        <authorList>
            <person name="Yin C."/>
        </authorList>
    </citation>
    <scope>NUCLEOTIDE SEQUENCE [LARGE SCALE GENOMIC DNA]</scope>
    <source>
        <strain evidence="4 5">Ae27</strain>
    </source>
</reference>
<protein>
    <submittedName>
        <fullName evidence="4">GNAT family N-acetyltransferase</fullName>
    </submittedName>
</protein>
<organism evidence="4 5">
    <name type="scientific">Chitinophaga varians</name>
    <dbReference type="NCBI Taxonomy" id="2202339"/>
    <lineage>
        <taxon>Bacteria</taxon>
        <taxon>Pseudomonadati</taxon>
        <taxon>Bacteroidota</taxon>
        <taxon>Chitinophagia</taxon>
        <taxon>Chitinophagales</taxon>
        <taxon>Chitinophagaceae</taxon>
        <taxon>Chitinophaga</taxon>
    </lineage>
</organism>
<dbReference type="InterPro" id="IPR016181">
    <property type="entry name" value="Acyl_CoA_acyltransferase"/>
</dbReference>
<keyword evidence="2" id="KW-0012">Acyltransferase</keyword>
<name>A0A847S349_9BACT</name>
<feature type="domain" description="N-acetyltransferase" evidence="3">
    <location>
        <begin position="30"/>
        <end position="183"/>
    </location>
</feature>
<evidence type="ECO:0000313" key="5">
    <source>
        <dbReference type="Proteomes" id="UP000570474"/>
    </source>
</evidence>
<evidence type="ECO:0000259" key="3">
    <source>
        <dbReference type="PROSITE" id="PS51186"/>
    </source>
</evidence>
<evidence type="ECO:0000313" key="4">
    <source>
        <dbReference type="EMBL" id="NLR67855.1"/>
    </source>
</evidence>
<dbReference type="GO" id="GO:0016747">
    <property type="term" value="F:acyltransferase activity, transferring groups other than amino-acyl groups"/>
    <property type="evidence" value="ECO:0007669"/>
    <property type="project" value="InterPro"/>
</dbReference>
<sequence length="183" mass="20739">MVTISPLSGLTAMDILQLGHNGYTSTQAWMPVQQPDLQETVFAFRLETLASPKQKTWHTSDEELAELNETIEQGHSFGAYEQGRLRGFIIGEKRDWNNTLYIAQLTVAAAERRKGIGEQLMAALITHAKQLKVRLLELETQNTNVPAVSFYKKQGFRVSGVHLKLYDPVWCPGEVAFYMTYDF</sequence>
<dbReference type="CDD" id="cd04301">
    <property type="entry name" value="NAT_SF"/>
    <property type="match status" value="1"/>
</dbReference>
<comment type="caution">
    <text evidence="4">The sequence shown here is derived from an EMBL/GenBank/DDBJ whole genome shotgun (WGS) entry which is preliminary data.</text>
</comment>
<keyword evidence="5" id="KW-1185">Reference proteome</keyword>
<proteinExistence type="predicted"/>